<dbReference type="Pfam" id="PF25975">
    <property type="entry name" value="CzcB_C"/>
    <property type="match status" value="1"/>
</dbReference>
<evidence type="ECO:0000313" key="8">
    <source>
        <dbReference type="Proteomes" id="UP000662821"/>
    </source>
</evidence>
<dbReference type="Gene3D" id="2.40.30.170">
    <property type="match status" value="1"/>
</dbReference>
<dbReference type="InterPro" id="IPR058792">
    <property type="entry name" value="Beta-barrel_RND_2"/>
</dbReference>
<feature type="domain" description="CzcB-like alpha-helical hairpin" evidence="3">
    <location>
        <begin position="139"/>
        <end position="198"/>
    </location>
</feature>
<feature type="domain" description="CzcB-like C-terminal circularly permuted SH3-like" evidence="6">
    <location>
        <begin position="335"/>
        <end position="395"/>
    </location>
</feature>
<keyword evidence="2" id="KW-0813">Transport</keyword>
<dbReference type="GO" id="GO:0046914">
    <property type="term" value="F:transition metal ion binding"/>
    <property type="evidence" value="ECO:0007669"/>
    <property type="project" value="TreeGrafter"/>
</dbReference>
<name>A0AAJ4MUM3_9BURK</name>
<dbReference type="InterPro" id="IPR058649">
    <property type="entry name" value="CzcB_C"/>
</dbReference>
<evidence type="ECO:0000259" key="4">
    <source>
        <dbReference type="Pfam" id="PF25954"/>
    </source>
</evidence>
<protein>
    <submittedName>
        <fullName evidence="7">Efflux RND transporter periplasmic adaptor subunit</fullName>
    </submittedName>
</protein>
<dbReference type="RefSeq" id="WP_151092401.1">
    <property type="nucleotide sequence ID" value="NZ_CP071520.1"/>
</dbReference>
<dbReference type="FunFam" id="2.40.30.170:FF:000010">
    <property type="entry name" value="Efflux RND transporter periplasmic adaptor subunit"/>
    <property type="match status" value="1"/>
</dbReference>
<dbReference type="Pfam" id="PF25893">
    <property type="entry name" value="HH_CzcB"/>
    <property type="match status" value="1"/>
</dbReference>
<dbReference type="Gene3D" id="1.10.287.470">
    <property type="entry name" value="Helix hairpin bin"/>
    <property type="match status" value="1"/>
</dbReference>
<proteinExistence type="inferred from homology"/>
<dbReference type="GO" id="GO:0015679">
    <property type="term" value="P:plasma membrane copper ion transport"/>
    <property type="evidence" value="ECO:0007669"/>
    <property type="project" value="TreeGrafter"/>
</dbReference>
<dbReference type="NCBIfam" id="TIGR01730">
    <property type="entry name" value="RND_mfp"/>
    <property type="match status" value="1"/>
</dbReference>
<dbReference type="GO" id="GO:0016020">
    <property type="term" value="C:membrane"/>
    <property type="evidence" value="ECO:0007669"/>
    <property type="project" value="InterPro"/>
</dbReference>
<comment type="similarity">
    <text evidence="1">Belongs to the membrane fusion protein (MFP) (TC 8.A.1) family.</text>
</comment>
<evidence type="ECO:0000259" key="3">
    <source>
        <dbReference type="Pfam" id="PF25893"/>
    </source>
</evidence>
<dbReference type="GO" id="GO:0022857">
    <property type="term" value="F:transmembrane transporter activity"/>
    <property type="evidence" value="ECO:0007669"/>
    <property type="project" value="InterPro"/>
</dbReference>
<dbReference type="Pfam" id="PF25954">
    <property type="entry name" value="Beta-barrel_RND_2"/>
    <property type="match status" value="1"/>
</dbReference>
<dbReference type="EMBL" id="CP071520">
    <property type="protein sequence ID" value="QSX97137.1"/>
    <property type="molecule type" value="Genomic_DNA"/>
</dbReference>
<dbReference type="Gene3D" id="2.40.420.20">
    <property type="match status" value="1"/>
</dbReference>
<dbReference type="PANTHER" id="PTHR30097:SF4">
    <property type="entry name" value="SLR6042 PROTEIN"/>
    <property type="match status" value="1"/>
</dbReference>
<dbReference type="Pfam" id="PF25973">
    <property type="entry name" value="BSH_CzcB"/>
    <property type="match status" value="1"/>
</dbReference>
<dbReference type="GO" id="GO:0030288">
    <property type="term" value="C:outer membrane-bounded periplasmic space"/>
    <property type="evidence" value="ECO:0007669"/>
    <property type="project" value="TreeGrafter"/>
</dbReference>
<evidence type="ECO:0000259" key="6">
    <source>
        <dbReference type="Pfam" id="PF25975"/>
    </source>
</evidence>
<feature type="domain" description="CusB-like beta-barrel" evidence="4">
    <location>
        <begin position="253"/>
        <end position="327"/>
    </location>
</feature>
<reference evidence="7 8" key="1">
    <citation type="submission" date="2021-03" db="EMBL/GenBank/DDBJ databases">
        <title>Draft genome sequence of Janthinobacterium sp. strain PLB02 isolated from infected primmorphs (Lubomirskia baicalensis).</title>
        <authorList>
            <person name="Chernogor L.I."/>
            <person name="Belikov S.I."/>
            <person name="Petrushin I.S."/>
        </authorList>
    </citation>
    <scope>NUCLEOTIDE SEQUENCE [LARGE SCALE GENOMIC DNA]</scope>
    <source>
        <strain evidence="7 8">PLB02</strain>
    </source>
</reference>
<dbReference type="Proteomes" id="UP000662821">
    <property type="component" value="Chromosome"/>
</dbReference>
<evidence type="ECO:0000256" key="1">
    <source>
        <dbReference type="ARBA" id="ARBA00009477"/>
    </source>
</evidence>
<evidence type="ECO:0000256" key="2">
    <source>
        <dbReference type="ARBA" id="ARBA00022448"/>
    </source>
</evidence>
<dbReference type="InterPro" id="IPR006143">
    <property type="entry name" value="RND_pump_MFP"/>
</dbReference>
<organism evidence="7 8">
    <name type="scientific">Janthinobacterium lividum</name>
    <dbReference type="NCBI Taxonomy" id="29581"/>
    <lineage>
        <taxon>Bacteria</taxon>
        <taxon>Pseudomonadati</taxon>
        <taxon>Pseudomonadota</taxon>
        <taxon>Betaproteobacteria</taxon>
        <taxon>Burkholderiales</taxon>
        <taxon>Oxalobacteraceae</taxon>
        <taxon>Janthinobacterium</taxon>
    </lineage>
</organism>
<dbReference type="AlphaFoldDB" id="A0AAJ4MUM3"/>
<sequence>MNITLNKKQAIAIVSIAAAGIVLAILILGTGKSSAPAVPAAKAEAHVEKKDEHGHEEVEGKLELTAAQSKAAGVVIATAAPGRIKTTVALPGEIRFNEDRTAHVVPRLAGVVEAVHADLGQLVKKGQVLAVIASTELSEQRSALLSAQRRLSLARSTYEREEKLWREKISAEQDYLQAQQAWREAEIAVQNAQQKLSALGASGSGTGTGTSKGPLNRYDIRAPFDGMVLEKHITLGEAVKEDANIFVISDLSTVWAEIAVPAKDLATVRMGGKAEVKASAFDASAQGTITYVGALLGEQTRTAKARISLLNPDMAWRPGLFVTVEVVSGEADAPVTVHSTAIQTVEDKPVVFVQVKDGYQATPVVLGRSDGTLTHIKQGLAAGTPYAAQGSFVLKSELGKDSAGHEH</sequence>
<dbReference type="SUPFAM" id="SSF111369">
    <property type="entry name" value="HlyD-like secretion proteins"/>
    <property type="match status" value="1"/>
</dbReference>
<evidence type="ECO:0000259" key="5">
    <source>
        <dbReference type="Pfam" id="PF25973"/>
    </source>
</evidence>
<dbReference type="InterPro" id="IPR058647">
    <property type="entry name" value="BSH_CzcB-like"/>
</dbReference>
<dbReference type="GO" id="GO:0060003">
    <property type="term" value="P:copper ion export"/>
    <property type="evidence" value="ECO:0007669"/>
    <property type="project" value="TreeGrafter"/>
</dbReference>
<dbReference type="InterPro" id="IPR051909">
    <property type="entry name" value="MFP_Cation_Efflux"/>
</dbReference>
<evidence type="ECO:0000313" key="7">
    <source>
        <dbReference type="EMBL" id="QSX97137.1"/>
    </source>
</evidence>
<gene>
    <name evidence="7" type="ORF">J3P46_04015</name>
</gene>
<accession>A0AAJ4MUM3</accession>
<dbReference type="Gene3D" id="2.40.50.100">
    <property type="match status" value="1"/>
</dbReference>
<dbReference type="InterPro" id="IPR058648">
    <property type="entry name" value="HH_CzcB-like"/>
</dbReference>
<dbReference type="PANTHER" id="PTHR30097">
    <property type="entry name" value="CATION EFFLUX SYSTEM PROTEIN CUSB"/>
    <property type="match status" value="1"/>
</dbReference>
<feature type="domain" description="CzcB-like barrel-sandwich hybrid" evidence="5">
    <location>
        <begin position="100"/>
        <end position="250"/>
    </location>
</feature>